<organism evidence="3 4">
    <name type="scientific">Dorea ammoniilytica</name>
    <dbReference type="NCBI Taxonomy" id="2981788"/>
    <lineage>
        <taxon>Bacteria</taxon>
        <taxon>Bacillati</taxon>
        <taxon>Bacillota</taxon>
        <taxon>Clostridia</taxon>
        <taxon>Lachnospirales</taxon>
        <taxon>Lachnospiraceae</taxon>
        <taxon>Dorea</taxon>
    </lineage>
</organism>
<accession>A0ABT2S7G7</accession>
<comment type="caution">
    <text evidence="3">The sequence shown here is derived from an EMBL/GenBank/DDBJ whole genome shotgun (WGS) entry which is preliminary data.</text>
</comment>
<feature type="domain" description="J" evidence="2">
    <location>
        <begin position="3"/>
        <end position="85"/>
    </location>
</feature>
<dbReference type="Pfam" id="PF00226">
    <property type="entry name" value="DnaJ"/>
    <property type="match status" value="1"/>
</dbReference>
<evidence type="ECO:0000256" key="1">
    <source>
        <dbReference type="ARBA" id="ARBA00022705"/>
    </source>
</evidence>
<evidence type="ECO:0000313" key="3">
    <source>
        <dbReference type="EMBL" id="MCU6700526.1"/>
    </source>
</evidence>
<dbReference type="EMBL" id="JAOQJV010000013">
    <property type="protein sequence ID" value="MCU6700526.1"/>
    <property type="molecule type" value="Genomic_DNA"/>
</dbReference>
<evidence type="ECO:0000259" key="2">
    <source>
        <dbReference type="PROSITE" id="PS50076"/>
    </source>
</evidence>
<name>A0ABT2S7G7_9FIRM</name>
<dbReference type="InterPro" id="IPR036869">
    <property type="entry name" value="J_dom_sf"/>
</dbReference>
<dbReference type="RefSeq" id="WP_262581879.1">
    <property type="nucleotide sequence ID" value="NZ_JAOQJV010000013.1"/>
</dbReference>
<dbReference type="InterPro" id="IPR011990">
    <property type="entry name" value="TPR-like_helical_dom_sf"/>
</dbReference>
<dbReference type="Proteomes" id="UP001207605">
    <property type="component" value="Unassembled WGS sequence"/>
</dbReference>
<dbReference type="PROSITE" id="PS50076">
    <property type="entry name" value="DNAJ_2"/>
    <property type="match status" value="1"/>
</dbReference>
<dbReference type="InterPro" id="IPR001623">
    <property type="entry name" value="DnaJ_domain"/>
</dbReference>
<evidence type="ECO:0000313" key="4">
    <source>
        <dbReference type="Proteomes" id="UP001207605"/>
    </source>
</evidence>
<dbReference type="Gene3D" id="1.25.40.10">
    <property type="entry name" value="Tetratricopeptide repeat domain"/>
    <property type="match status" value="1"/>
</dbReference>
<keyword evidence="1" id="KW-0235">DNA replication</keyword>
<dbReference type="Gene3D" id="1.10.287.110">
    <property type="entry name" value="DnaJ domain"/>
    <property type="match status" value="1"/>
</dbReference>
<dbReference type="PRINTS" id="PR00625">
    <property type="entry name" value="JDOMAIN"/>
</dbReference>
<keyword evidence="4" id="KW-1185">Reference proteome</keyword>
<dbReference type="PANTHER" id="PTHR43948:SF14">
    <property type="entry name" value="PROTEIN DNAJ, PUTATIVE-RELATED"/>
    <property type="match status" value="1"/>
</dbReference>
<gene>
    <name evidence="3" type="ORF">OCV65_09835</name>
</gene>
<dbReference type="SUPFAM" id="SSF48452">
    <property type="entry name" value="TPR-like"/>
    <property type="match status" value="1"/>
</dbReference>
<proteinExistence type="predicted"/>
<reference evidence="3 4" key="1">
    <citation type="journal article" date="2021" name="ISME Commun">
        <title>Automated analysis of genomic sequences facilitates high-throughput and comprehensive description of bacteria.</title>
        <authorList>
            <person name="Hitch T.C.A."/>
        </authorList>
    </citation>
    <scope>NUCLEOTIDE SEQUENCE [LARGE SCALE GENOMIC DNA]</scope>
    <source>
        <strain evidence="3 4">Sanger_02</strain>
    </source>
</reference>
<dbReference type="SUPFAM" id="SSF46565">
    <property type="entry name" value="Chaperone J-domain"/>
    <property type="match status" value="1"/>
</dbReference>
<sequence>MTDPYQILGVSRDASDDEIKKAYRTLSRKYHPDANINNPNKDQAEAKFKEVQQAYQQIMKEREYGSSGSYGAGGYGTSGGYGSYGSGQSGDPFGGFWGDFGGGYRQQAGPEATDNEDVLHLRAAANFIGSGHYQEALNVLNDMKDRSAQWYYYSAMANSGLGNNVAALEHAKTAYQMNPNNMQYQVLLQRLQSGGSWYQTRQNPYRPYSMGGSDYCMKLCIANLVCNLCCGGSVCCGGPGTGGGRYF</sequence>
<protein>
    <submittedName>
        <fullName evidence="3">DnaJ domain-containing protein</fullName>
    </submittedName>
</protein>
<dbReference type="SMART" id="SM00271">
    <property type="entry name" value="DnaJ"/>
    <property type="match status" value="1"/>
</dbReference>
<dbReference type="CDD" id="cd06257">
    <property type="entry name" value="DnaJ"/>
    <property type="match status" value="1"/>
</dbReference>
<dbReference type="PANTHER" id="PTHR43948">
    <property type="entry name" value="DNAJ HOMOLOG SUBFAMILY B"/>
    <property type="match status" value="1"/>
</dbReference>